<feature type="transmembrane region" description="Helical" evidence="1">
    <location>
        <begin position="6"/>
        <end position="25"/>
    </location>
</feature>
<evidence type="ECO:0000313" key="2">
    <source>
        <dbReference type="EMBL" id="MBW88556.1"/>
    </source>
</evidence>
<dbReference type="EMBL" id="GGEC01008073">
    <property type="protein sequence ID" value="MBW88556.1"/>
    <property type="molecule type" value="Transcribed_RNA"/>
</dbReference>
<proteinExistence type="predicted"/>
<name>A0A2P2J4Z2_RHIMU</name>
<feature type="transmembrane region" description="Helical" evidence="1">
    <location>
        <begin position="37"/>
        <end position="59"/>
    </location>
</feature>
<keyword evidence="1" id="KW-1133">Transmembrane helix</keyword>
<evidence type="ECO:0000256" key="1">
    <source>
        <dbReference type="SAM" id="Phobius"/>
    </source>
</evidence>
<keyword evidence="1" id="KW-0812">Transmembrane</keyword>
<keyword evidence="1" id="KW-0472">Membrane</keyword>
<dbReference type="AlphaFoldDB" id="A0A2P2J4Z2"/>
<accession>A0A2P2J4Z2</accession>
<protein>
    <submittedName>
        <fullName evidence="2">Uncharacterized protein</fullName>
    </submittedName>
</protein>
<sequence>MLDMHAETFIFDMLGIVLGYDLMSLPNQLLLIPLGRFTEAACVLLLFTLRKWAFVYLVFSFQSIHNDFFSL</sequence>
<reference evidence="2" key="1">
    <citation type="submission" date="2018-02" db="EMBL/GenBank/DDBJ databases">
        <title>Rhizophora mucronata_Transcriptome.</title>
        <authorList>
            <person name="Meera S.P."/>
            <person name="Sreeshan A."/>
            <person name="Augustine A."/>
        </authorList>
    </citation>
    <scope>NUCLEOTIDE SEQUENCE</scope>
    <source>
        <tissue evidence="2">Leaf</tissue>
    </source>
</reference>
<organism evidence="2">
    <name type="scientific">Rhizophora mucronata</name>
    <name type="common">Asiatic mangrove</name>
    <dbReference type="NCBI Taxonomy" id="61149"/>
    <lineage>
        <taxon>Eukaryota</taxon>
        <taxon>Viridiplantae</taxon>
        <taxon>Streptophyta</taxon>
        <taxon>Embryophyta</taxon>
        <taxon>Tracheophyta</taxon>
        <taxon>Spermatophyta</taxon>
        <taxon>Magnoliopsida</taxon>
        <taxon>eudicotyledons</taxon>
        <taxon>Gunneridae</taxon>
        <taxon>Pentapetalae</taxon>
        <taxon>rosids</taxon>
        <taxon>fabids</taxon>
        <taxon>Malpighiales</taxon>
        <taxon>Rhizophoraceae</taxon>
        <taxon>Rhizophora</taxon>
    </lineage>
</organism>